<keyword evidence="2" id="KW-1185">Reference proteome</keyword>
<comment type="caution">
    <text evidence="1">The sequence shown here is derived from an EMBL/GenBank/DDBJ whole genome shotgun (WGS) entry which is preliminary data.</text>
</comment>
<name>A0ABR3S5W1_9PLEO</name>
<proteinExistence type="predicted"/>
<dbReference type="Proteomes" id="UP001521785">
    <property type="component" value="Unassembled WGS sequence"/>
</dbReference>
<evidence type="ECO:0008006" key="3">
    <source>
        <dbReference type="Google" id="ProtNLM"/>
    </source>
</evidence>
<accession>A0ABR3S5W1</accession>
<organism evidence="1 2">
    <name type="scientific">Paraconiothyrium brasiliense</name>
    <dbReference type="NCBI Taxonomy" id="300254"/>
    <lineage>
        <taxon>Eukaryota</taxon>
        <taxon>Fungi</taxon>
        <taxon>Dikarya</taxon>
        <taxon>Ascomycota</taxon>
        <taxon>Pezizomycotina</taxon>
        <taxon>Dothideomycetes</taxon>
        <taxon>Pleosporomycetidae</taxon>
        <taxon>Pleosporales</taxon>
        <taxon>Massarineae</taxon>
        <taxon>Didymosphaeriaceae</taxon>
        <taxon>Paraconiothyrium</taxon>
    </lineage>
</organism>
<evidence type="ECO:0000313" key="1">
    <source>
        <dbReference type="EMBL" id="KAL1611803.1"/>
    </source>
</evidence>
<sequence length="295" mass="33798">MAPSFGEVLQTKLFTFLIGSDETPIVVHGGVIARLSDPLDRLVNGHMAEAQDKVARFPDLEVEDFHRICEFAYRGTYTRPKPKQFSNDEVDAATQRTCLAEPILSFNERAIFTFNERVEPQEFVVLDDFTSPITSFYRSQLGWPIVPSDNGTWRENFALVLLGHARLYAFAEQYLAPALKNKAFEGIRDTLLGHTLFVSGLEAVIRLARFAYDNDYIPDREGKIVDPMRQVVMEYVLAHLKHFQDHTGHRQLLESQNEYASDLLDHIGNWYDPEAIYKRGKEERANRAKQETGGW</sequence>
<dbReference type="EMBL" id="JAKJXO020000001">
    <property type="protein sequence ID" value="KAL1611803.1"/>
    <property type="molecule type" value="Genomic_DNA"/>
</dbReference>
<evidence type="ECO:0000313" key="2">
    <source>
        <dbReference type="Proteomes" id="UP001521785"/>
    </source>
</evidence>
<dbReference type="PANTHER" id="PTHR47843">
    <property type="entry name" value="BTB DOMAIN-CONTAINING PROTEIN-RELATED"/>
    <property type="match status" value="1"/>
</dbReference>
<gene>
    <name evidence="1" type="ORF">SLS60_000023</name>
</gene>
<dbReference type="Gene3D" id="3.30.710.10">
    <property type="entry name" value="Potassium Channel Kv1.1, Chain A"/>
    <property type="match status" value="1"/>
</dbReference>
<dbReference type="SUPFAM" id="SSF54695">
    <property type="entry name" value="POZ domain"/>
    <property type="match status" value="1"/>
</dbReference>
<reference evidence="1 2" key="1">
    <citation type="submission" date="2024-02" db="EMBL/GenBank/DDBJ databases">
        <title>De novo assembly and annotation of 12 fungi associated with fruit tree decline syndrome in Ontario, Canada.</title>
        <authorList>
            <person name="Sulman M."/>
            <person name="Ellouze W."/>
            <person name="Ilyukhin E."/>
        </authorList>
    </citation>
    <scope>NUCLEOTIDE SEQUENCE [LARGE SCALE GENOMIC DNA]</scope>
    <source>
        <strain evidence="1 2">M42-189</strain>
    </source>
</reference>
<dbReference type="InterPro" id="IPR011333">
    <property type="entry name" value="SKP1/BTB/POZ_sf"/>
</dbReference>
<protein>
    <recommendedName>
        <fullName evidence="3">BTB domain-containing protein</fullName>
    </recommendedName>
</protein>